<dbReference type="Pfam" id="PF09335">
    <property type="entry name" value="VTT_dom"/>
    <property type="match status" value="1"/>
</dbReference>
<organism evidence="8 9">
    <name type="scientific">Paenibacillus gallinarum</name>
    <dbReference type="NCBI Taxonomy" id="2762232"/>
    <lineage>
        <taxon>Bacteria</taxon>
        <taxon>Bacillati</taxon>
        <taxon>Bacillota</taxon>
        <taxon>Bacilli</taxon>
        <taxon>Bacillales</taxon>
        <taxon>Paenibacillaceae</taxon>
        <taxon>Paenibacillus</taxon>
    </lineage>
</organism>
<sequence>MEGFTVSEFISFFTEDNIVRLLEKFRALGPLPGIFLAFMKSFIPPLPTLLIVGANGLVYGWAGFLYSWIGLVGGSFVTFMVIRKLAGTRWASHWAERPKVQKSLIWIRRNAFSYVFLLGMFPVGPFVLVNMAAGISQMRPRSFLLAATLGKGIMVFYVTFIGTNLVTIMEQPLILVGILMFIGCTIWISRKIERYYTGPSKIQ</sequence>
<dbReference type="InterPro" id="IPR015414">
    <property type="entry name" value="TMEM64"/>
</dbReference>
<keyword evidence="9" id="KW-1185">Reference proteome</keyword>
<comment type="subcellular location">
    <subcellularLocation>
        <location evidence="1 6">Cell membrane</location>
        <topology evidence="1 6">Multi-pass membrane protein</topology>
    </subcellularLocation>
</comment>
<feature type="domain" description="VTT" evidence="7">
    <location>
        <begin position="46"/>
        <end position="163"/>
    </location>
</feature>
<dbReference type="PANTHER" id="PTHR12677">
    <property type="entry name" value="GOLGI APPARATUS MEMBRANE PROTEIN TVP38-RELATED"/>
    <property type="match status" value="1"/>
</dbReference>
<evidence type="ECO:0000256" key="5">
    <source>
        <dbReference type="ARBA" id="ARBA00023136"/>
    </source>
</evidence>
<evidence type="ECO:0000256" key="3">
    <source>
        <dbReference type="ARBA" id="ARBA00022692"/>
    </source>
</evidence>
<dbReference type="RefSeq" id="WP_191802606.1">
    <property type="nucleotide sequence ID" value="NZ_JACSQL010000009.1"/>
</dbReference>
<feature type="transmembrane region" description="Helical" evidence="6">
    <location>
        <begin position="172"/>
        <end position="189"/>
    </location>
</feature>
<evidence type="ECO:0000256" key="2">
    <source>
        <dbReference type="ARBA" id="ARBA00022475"/>
    </source>
</evidence>
<accession>A0ABR8T2M5</accession>
<feature type="transmembrane region" description="Helical" evidence="6">
    <location>
        <begin position="111"/>
        <end position="131"/>
    </location>
</feature>
<gene>
    <name evidence="8" type="ORF">H9647_18180</name>
</gene>
<comment type="caution">
    <text evidence="6">Lacks conserved residue(s) required for the propagation of feature annotation.</text>
</comment>
<dbReference type="PANTHER" id="PTHR12677:SF55">
    <property type="entry name" value="UNDECAPRENYL PHOSPHATE TRANSPORTER SAOUHSC_00901-RELATED"/>
    <property type="match status" value="1"/>
</dbReference>
<evidence type="ECO:0000259" key="7">
    <source>
        <dbReference type="Pfam" id="PF09335"/>
    </source>
</evidence>
<proteinExistence type="inferred from homology"/>
<feature type="transmembrane region" description="Helical" evidence="6">
    <location>
        <begin position="64"/>
        <end position="82"/>
    </location>
</feature>
<protein>
    <recommendedName>
        <fullName evidence="6">TVP38/TMEM64 family membrane protein</fullName>
    </recommendedName>
</protein>
<evidence type="ECO:0000313" key="9">
    <source>
        <dbReference type="Proteomes" id="UP000608071"/>
    </source>
</evidence>
<keyword evidence="5 6" id="KW-0472">Membrane</keyword>
<keyword evidence="4 6" id="KW-1133">Transmembrane helix</keyword>
<dbReference type="EMBL" id="JACSQL010000009">
    <property type="protein sequence ID" value="MBD7969992.1"/>
    <property type="molecule type" value="Genomic_DNA"/>
</dbReference>
<keyword evidence="3 6" id="KW-0812">Transmembrane</keyword>
<name>A0ABR8T2M5_9BACL</name>
<keyword evidence="2 6" id="KW-1003">Cell membrane</keyword>
<evidence type="ECO:0000256" key="4">
    <source>
        <dbReference type="ARBA" id="ARBA00022989"/>
    </source>
</evidence>
<comment type="caution">
    <text evidence="8">The sequence shown here is derived from an EMBL/GenBank/DDBJ whole genome shotgun (WGS) entry which is preliminary data.</text>
</comment>
<dbReference type="Proteomes" id="UP000608071">
    <property type="component" value="Unassembled WGS sequence"/>
</dbReference>
<evidence type="ECO:0000313" key="8">
    <source>
        <dbReference type="EMBL" id="MBD7969992.1"/>
    </source>
</evidence>
<dbReference type="InterPro" id="IPR032816">
    <property type="entry name" value="VTT_dom"/>
</dbReference>
<evidence type="ECO:0000256" key="6">
    <source>
        <dbReference type="RuleBase" id="RU366058"/>
    </source>
</evidence>
<reference evidence="8 9" key="1">
    <citation type="submission" date="2020-08" db="EMBL/GenBank/DDBJ databases">
        <title>A Genomic Blueprint of the Chicken Gut Microbiome.</title>
        <authorList>
            <person name="Gilroy R."/>
            <person name="Ravi A."/>
            <person name="Getino M."/>
            <person name="Pursley I."/>
            <person name="Horton D.L."/>
            <person name="Alikhan N.-F."/>
            <person name="Baker D."/>
            <person name="Gharbi K."/>
            <person name="Hall N."/>
            <person name="Watson M."/>
            <person name="Adriaenssens E.M."/>
            <person name="Foster-Nyarko E."/>
            <person name="Jarju S."/>
            <person name="Secka A."/>
            <person name="Antonio M."/>
            <person name="Oren A."/>
            <person name="Chaudhuri R."/>
            <person name="La Ragione R.M."/>
            <person name="Hildebrand F."/>
            <person name="Pallen M.J."/>
        </authorList>
    </citation>
    <scope>NUCLEOTIDE SEQUENCE [LARGE SCALE GENOMIC DNA]</scope>
    <source>
        <strain evidence="8 9">Sa2BVA9</strain>
    </source>
</reference>
<evidence type="ECO:0000256" key="1">
    <source>
        <dbReference type="ARBA" id="ARBA00004651"/>
    </source>
</evidence>
<feature type="transmembrane region" description="Helical" evidence="6">
    <location>
        <begin position="143"/>
        <end position="166"/>
    </location>
</feature>
<comment type="similarity">
    <text evidence="6">Belongs to the TVP38/TMEM64 family.</text>
</comment>